<organism evidence="2 3">
    <name type="scientific">Bacteroides oleiciplenus</name>
    <dbReference type="NCBI Taxonomy" id="626931"/>
    <lineage>
        <taxon>Bacteria</taxon>
        <taxon>Pseudomonadati</taxon>
        <taxon>Bacteroidota</taxon>
        <taxon>Bacteroidia</taxon>
        <taxon>Bacteroidales</taxon>
        <taxon>Bacteroidaceae</taxon>
        <taxon>Bacteroides</taxon>
    </lineage>
</organism>
<protein>
    <recommendedName>
        <fullName evidence="4">Outer membrane protein beta-barrel domain-containing protein</fullName>
    </recommendedName>
</protein>
<feature type="signal peptide" evidence="1">
    <location>
        <begin position="1"/>
        <end position="23"/>
    </location>
</feature>
<dbReference type="InterPro" id="IPR011250">
    <property type="entry name" value="OMP/PagP_B-barrel"/>
</dbReference>
<accession>A0A3E5BE67</accession>
<keyword evidence="1" id="KW-0732">Signal</keyword>
<evidence type="ECO:0000313" key="2">
    <source>
        <dbReference type="EMBL" id="RGN35890.1"/>
    </source>
</evidence>
<dbReference type="AlphaFoldDB" id="A0A3E5BE67"/>
<dbReference type="EMBL" id="QSUL01000006">
    <property type="protein sequence ID" value="RGN35890.1"/>
    <property type="molecule type" value="Genomic_DNA"/>
</dbReference>
<dbReference type="RefSeq" id="WP_009131208.1">
    <property type="nucleotide sequence ID" value="NZ_CABKRN010000004.1"/>
</dbReference>
<dbReference type="Proteomes" id="UP000260983">
    <property type="component" value="Unassembled WGS sequence"/>
</dbReference>
<feature type="chain" id="PRO_5017788351" description="Outer membrane protein beta-barrel domain-containing protein" evidence="1">
    <location>
        <begin position="24"/>
        <end position="215"/>
    </location>
</feature>
<evidence type="ECO:0000256" key="1">
    <source>
        <dbReference type="SAM" id="SignalP"/>
    </source>
</evidence>
<name>A0A3E5BE67_9BACE</name>
<proteinExistence type="predicted"/>
<evidence type="ECO:0000313" key="3">
    <source>
        <dbReference type="Proteomes" id="UP000260983"/>
    </source>
</evidence>
<dbReference type="Gene3D" id="2.40.160.20">
    <property type="match status" value="1"/>
</dbReference>
<gene>
    <name evidence="2" type="ORF">DXB65_10280</name>
</gene>
<evidence type="ECO:0008006" key="4">
    <source>
        <dbReference type="Google" id="ProtNLM"/>
    </source>
</evidence>
<reference evidence="2 3" key="1">
    <citation type="submission" date="2018-08" db="EMBL/GenBank/DDBJ databases">
        <title>A genome reference for cultivated species of the human gut microbiota.</title>
        <authorList>
            <person name="Zou Y."/>
            <person name="Xue W."/>
            <person name="Luo G."/>
        </authorList>
    </citation>
    <scope>NUCLEOTIDE SEQUENCE [LARGE SCALE GENOMIC DNA]</scope>
    <source>
        <strain evidence="2 3">OM05-15BH</strain>
    </source>
</reference>
<comment type="caution">
    <text evidence="2">The sequence shown here is derived from an EMBL/GenBank/DDBJ whole genome shotgun (WGS) entry which is preliminary data.</text>
</comment>
<dbReference type="SUPFAM" id="SSF56925">
    <property type="entry name" value="OMPA-like"/>
    <property type="match status" value="1"/>
</dbReference>
<sequence>MMKRLLPILFTAFLSYAGTSLQAQDYLPQTFSVAVGGGLTLPHVEGNSNDFFSKNGDRAGYDLMLEGRYYFTPNFALGVQYDYLRIADLPDKMHLHYARPTITFRHLWSNGNQGAFLSFGIGYMNYQERTYQRGNRYGHLFQRGYCGLSFGMGYEFRITKKVSGVFRADMLTADWFANPDARLSNTDGYDDGIDHSWFKNNITFLNIGFAVQFGR</sequence>